<reference evidence="3" key="1">
    <citation type="journal article" date="2019" name="Int. J. Syst. Evol. Microbiol.">
        <title>The Global Catalogue of Microorganisms (GCM) 10K type strain sequencing project: providing services to taxonomists for standard genome sequencing and annotation.</title>
        <authorList>
            <consortium name="The Broad Institute Genomics Platform"/>
            <consortium name="The Broad Institute Genome Sequencing Center for Infectious Disease"/>
            <person name="Wu L."/>
            <person name="Ma J."/>
        </authorList>
    </citation>
    <scope>NUCLEOTIDE SEQUENCE [LARGE SCALE GENOMIC DNA]</scope>
    <source>
        <strain evidence="3">KCTC 42953</strain>
    </source>
</reference>
<evidence type="ECO:0000313" key="2">
    <source>
        <dbReference type="EMBL" id="MFC3194223.1"/>
    </source>
</evidence>
<evidence type="ECO:0000313" key="3">
    <source>
        <dbReference type="Proteomes" id="UP001595533"/>
    </source>
</evidence>
<dbReference type="RefSeq" id="WP_077413062.1">
    <property type="nucleotide sequence ID" value="NZ_JBHRTS010000004.1"/>
</dbReference>
<dbReference type="Proteomes" id="UP001595533">
    <property type="component" value="Unassembled WGS sequence"/>
</dbReference>
<dbReference type="EMBL" id="JBHRTS010000004">
    <property type="protein sequence ID" value="MFC3194223.1"/>
    <property type="molecule type" value="Genomic_DNA"/>
</dbReference>
<sequence>MLYQNNQALKKQQTDQFNSTSVQPAIAEKKSTGNVVILEKNTKKPDIKNTLKDRKKGTLEMSSEETGMRMFQELKTVTQDQEQLNEIMNRLLEEAELQSDLERSLSNGDITTDEFWDEVEQMRMETDDFAYDLLEIKQYDRFREVRQSWSKGRIHPDRDSRE</sequence>
<name>A0ABV7J7W5_9GAMM</name>
<gene>
    <name evidence="2" type="ORF">ACFODZ_08215</name>
</gene>
<organism evidence="2 3">
    <name type="scientific">Marinicella sediminis</name>
    <dbReference type="NCBI Taxonomy" id="1792834"/>
    <lineage>
        <taxon>Bacteria</taxon>
        <taxon>Pseudomonadati</taxon>
        <taxon>Pseudomonadota</taxon>
        <taxon>Gammaproteobacteria</taxon>
        <taxon>Lysobacterales</taxon>
        <taxon>Marinicellaceae</taxon>
        <taxon>Marinicella</taxon>
    </lineage>
</organism>
<comment type="caution">
    <text evidence="2">The sequence shown here is derived from an EMBL/GenBank/DDBJ whole genome shotgun (WGS) entry which is preliminary data.</text>
</comment>
<proteinExistence type="predicted"/>
<protein>
    <submittedName>
        <fullName evidence="2">Uncharacterized protein</fullName>
    </submittedName>
</protein>
<evidence type="ECO:0000256" key="1">
    <source>
        <dbReference type="SAM" id="MobiDB-lite"/>
    </source>
</evidence>
<keyword evidence="3" id="KW-1185">Reference proteome</keyword>
<accession>A0ABV7J7W5</accession>
<feature type="compositionally biased region" description="Polar residues" evidence="1">
    <location>
        <begin position="1"/>
        <end position="23"/>
    </location>
</feature>
<feature type="region of interest" description="Disordered" evidence="1">
    <location>
        <begin position="1"/>
        <end position="31"/>
    </location>
</feature>